<dbReference type="Proteomes" id="UP000009183">
    <property type="component" value="Chromosome 13"/>
</dbReference>
<dbReference type="AlphaFoldDB" id="F6HCF0"/>
<dbReference type="InterPro" id="IPR019734">
    <property type="entry name" value="TPR_rpt"/>
</dbReference>
<organism evidence="2 3">
    <name type="scientific">Vitis vinifera</name>
    <name type="common">Grape</name>
    <dbReference type="NCBI Taxonomy" id="29760"/>
    <lineage>
        <taxon>Eukaryota</taxon>
        <taxon>Viridiplantae</taxon>
        <taxon>Streptophyta</taxon>
        <taxon>Embryophyta</taxon>
        <taxon>Tracheophyta</taxon>
        <taxon>Spermatophyta</taxon>
        <taxon>Magnoliopsida</taxon>
        <taxon>eudicotyledons</taxon>
        <taxon>Gunneridae</taxon>
        <taxon>Pentapetalae</taxon>
        <taxon>rosids</taxon>
        <taxon>Vitales</taxon>
        <taxon>Vitaceae</taxon>
        <taxon>Viteae</taxon>
        <taxon>Vitis</taxon>
    </lineage>
</organism>
<dbReference type="HOGENOM" id="CLU_096647_0_0_1"/>
<accession>F6HCF0</accession>
<evidence type="ECO:0000313" key="2">
    <source>
        <dbReference type="EMBL" id="CCB49895.1"/>
    </source>
</evidence>
<feature type="repeat" description="TPR" evidence="1">
    <location>
        <begin position="126"/>
        <end position="159"/>
    </location>
</feature>
<dbReference type="PANTHER" id="PTHR47337:SF1">
    <property type="entry name" value="TETRATRICOPEPTIDE REPEAT (TPR)-LIKE SUPERFAMILY PROTEIN"/>
    <property type="match status" value="1"/>
</dbReference>
<evidence type="ECO:0000313" key="3">
    <source>
        <dbReference type="Proteomes" id="UP000009183"/>
    </source>
</evidence>
<dbReference type="InParanoid" id="F6HCF0"/>
<keyword evidence="1" id="KW-0802">TPR repeat</keyword>
<dbReference type="EMBL" id="FN595514">
    <property type="protein sequence ID" value="CCB49895.1"/>
    <property type="molecule type" value="Genomic_DNA"/>
</dbReference>
<protein>
    <submittedName>
        <fullName evidence="2">Uncharacterized protein</fullName>
    </submittedName>
</protein>
<proteinExistence type="predicted"/>
<keyword evidence="3" id="KW-1185">Reference proteome</keyword>
<feature type="repeat" description="TPR" evidence="1">
    <location>
        <begin position="49"/>
        <end position="82"/>
    </location>
</feature>
<dbReference type="eggNOG" id="KOG2084">
    <property type="taxonomic scope" value="Eukaryota"/>
</dbReference>
<dbReference type="Gene3D" id="1.25.40.10">
    <property type="entry name" value="Tetratricopeptide repeat domain"/>
    <property type="match status" value="1"/>
</dbReference>
<dbReference type="STRING" id="29760.F6HCF0"/>
<evidence type="ECO:0000256" key="1">
    <source>
        <dbReference type="PROSITE-ProRule" id="PRU00339"/>
    </source>
</evidence>
<gene>
    <name evidence="2" type="ordered locus">VIT_13s0067g00020</name>
</gene>
<dbReference type="InterPro" id="IPR011990">
    <property type="entry name" value="TPR-like_helical_dom_sf"/>
</dbReference>
<dbReference type="SUPFAM" id="SSF48452">
    <property type="entry name" value="TPR-like"/>
    <property type="match status" value="1"/>
</dbReference>
<dbReference type="PANTHER" id="PTHR47337">
    <property type="entry name" value="TETRATRICOPEPTIDE REPEAT (TPR)-LIKE SUPERFAMILY PROTEIN"/>
    <property type="match status" value="1"/>
</dbReference>
<dbReference type="PROSITE" id="PS50005">
    <property type="entry name" value="TPR"/>
    <property type="match status" value="2"/>
</dbReference>
<sequence length="199" mass="22499">MIAESTPDDLPSTCYSLLEFFLHMQQFQMIVGDLAHSETALCRKNRDAALESKRKGNECFSSGDYMKALSLYSQALRVAPTDADDVDKNLVVTLFVNRASVLHKMGFLVECLRDCNRALLISPNYAKAWYRRGKANASLNGYEDAVHDLNVAMHLEESLAGRSQIERELKLILDQYKGNNSVDQHDQNDLGTLERERKP</sequence>
<name>F6HCF0_VITVI</name>
<dbReference type="PaxDb" id="29760-VIT_13s0067g00020.t01"/>
<reference evidence="3" key="1">
    <citation type="journal article" date="2007" name="Nature">
        <title>The grapevine genome sequence suggests ancestral hexaploidization in major angiosperm phyla.</title>
        <authorList>
            <consortium name="The French-Italian Public Consortium for Grapevine Genome Characterization."/>
            <person name="Jaillon O."/>
            <person name="Aury J.-M."/>
            <person name="Noel B."/>
            <person name="Policriti A."/>
            <person name="Clepet C."/>
            <person name="Casagrande A."/>
            <person name="Choisne N."/>
            <person name="Aubourg S."/>
            <person name="Vitulo N."/>
            <person name="Jubin C."/>
            <person name="Vezzi A."/>
            <person name="Legeai F."/>
            <person name="Hugueney P."/>
            <person name="Dasilva C."/>
            <person name="Horner D."/>
            <person name="Mica E."/>
            <person name="Jublot D."/>
            <person name="Poulain J."/>
            <person name="Bruyere C."/>
            <person name="Billault A."/>
            <person name="Segurens B."/>
            <person name="Gouyvenoux M."/>
            <person name="Ugarte E."/>
            <person name="Cattonaro F."/>
            <person name="Anthouard V."/>
            <person name="Vico V."/>
            <person name="Del Fabbro C."/>
            <person name="Alaux M."/>
            <person name="Di Gaspero G."/>
            <person name="Dumas V."/>
            <person name="Felice N."/>
            <person name="Paillard S."/>
            <person name="Juman I."/>
            <person name="Moroldo M."/>
            <person name="Scalabrin S."/>
            <person name="Canaguier A."/>
            <person name="Le Clainche I."/>
            <person name="Malacrida G."/>
            <person name="Durand E."/>
            <person name="Pesole G."/>
            <person name="Laucou V."/>
            <person name="Chatelet P."/>
            <person name="Merdinoglu D."/>
            <person name="Delledonne M."/>
            <person name="Pezzotti M."/>
            <person name="Lecharny A."/>
            <person name="Scarpelli C."/>
            <person name="Artiguenave F."/>
            <person name="Pe M.E."/>
            <person name="Valle G."/>
            <person name="Morgante M."/>
            <person name="Caboche M."/>
            <person name="Adam-Blondon A.-F."/>
            <person name="Weissenbach J."/>
            <person name="Quetier F."/>
            <person name="Wincker P."/>
        </authorList>
    </citation>
    <scope>NUCLEOTIDE SEQUENCE [LARGE SCALE GENOMIC DNA]</scope>
    <source>
        <strain evidence="3">cv. Pinot noir / PN40024</strain>
    </source>
</reference>
<dbReference type="SMART" id="SM00028">
    <property type="entry name" value="TPR"/>
    <property type="match status" value="3"/>
</dbReference>